<sequence>MVMRIQSLPAFTRCWHCGRHSHTFMHKHAACCSTSRVEAAAAEHHSTSLQMRVAVGCRRAQSEALSGRAIPPSCFSYTFCCGLVTIAIF</sequence>
<dbReference type="Proteomes" id="UP000314294">
    <property type="component" value="Unassembled WGS sequence"/>
</dbReference>
<proteinExistence type="predicted"/>
<name>A0A4Z2IRV6_9TELE</name>
<evidence type="ECO:0000313" key="1">
    <source>
        <dbReference type="EMBL" id="TNN80264.1"/>
    </source>
</evidence>
<gene>
    <name evidence="1" type="ORF">EYF80_009589</name>
</gene>
<accession>A0A4Z2IRV6</accession>
<protein>
    <submittedName>
        <fullName evidence="1">Uncharacterized protein</fullName>
    </submittedName>
</protein>
<evidence type="ECO:0000313" key="2">
    <source>
        <dbReference type="Proteomes" id="UP000314294"/>
    </source>
</evidence>
<dbReference type="EMBL" id="SRLO01000056">
    <property type="protein sequence ID" value="TNN80264.1"/>
    <property type="molecule type" value="Genomic_DNA"/>
</dbReference>
<keyword evidence="2" id="KW-1185">Reference proteome</keyword>
<reference evidence="1 2" key="1">
    <citation type="submission" date="2019-03" db="EMBL/GenBank/DDBJ databases">
        <title>First draft genome of Liparis tanakae, snailfish: a comprehensive survey of snailfish specific genes.</title>
        <authorList>
            <person name="Kim W."/>
            <person name="Song I."/>
            <person name="Jeong J.-H."/>
            <person name="Kim D."/>
            <person name="Kim S."/>
            <person name="Ryu S."/>
            <person name="Song J.Y."/>
            <person name="Lee S.K."/>
        </authorList>
    </citation>
    <scope>NUCLEOTIDE SEQUENCE [LARGE SCALE GENOMIC DNA]</scope>
    <source>
        <tissue evidence="1">Muscle</tissue>
    </source>
</reference>
<dbReference type="AlphaFoldDB" id="A0A4Z2IRV6"/>
<organism evidence="1 2">
    <name type="scientific">Liparis tanakae</name>
    <name type="common">Tanaka's snailfish</name>
    <dbReference type="NCBI Taxonomy" id="230148"/>
    <lineage>
        <taxon>Eukaryota</taxon>
        <taxon>Metazoa</taxon>
        <taxon>Chordata</taxon>
        <taxon>Craniata</taxon>
        <taxon>Vertebrata</taxon>
        <taxon>Euteleostomi</taxon>
        <taxon>Actinopterygii</taxon>
        <taxon>Neopterygii</taxon>
        <taxon>Teleostei</taxon>
        <taxon>Neoteleostei</taxon>
        <taxon>Acanthomorphata</taxon>
        <taxon>Eupercaria</taxon>
        <taxon>Perciformes</taxon>
        <taxon>Cottioidei</taxon>
        <taxon>Cottales</taxon>
        <taxon>Liparidae</taxon>
        <taxon>Liparis</taxon>
    </lineage>
</organism>
<comment type="caution">
    <text evidence="1">The sequence shown here is derived from an EMBL/GenBank/DDBJ whole genome shotgun (WGS) entry which is preliminary data.</text>
</comment>